<dbReference type="SMART" id="SM00342">
    <property type="entry name" value="HTH_ARAC"/>
    <property type="match status" value="1"/>
</dbReference>
<gene>
    <name evidence="5" type="ORF">GCM10017774_33170</name>
</gene>
<evidence type="ECO:0000256" key="3">
    <source>
        <dbReference type="ARBA" id="ARBA00023163"/>
    </source>
</evidence>
<dbReference type="InterPro" id="IPR009057">
    <property type="entry name" value="Homeodomain-like_sf"/>
</dbReference>
<evidence type="ECO:0000313" key="6">
    <source>
        <dbReference type="Proteomes" id="UP000605568"/>
    </source>
</evidence>
<keyword evidence="1" id="KW-0805">Transcription regulation</keyword>
<evidence type="ECO:0000256" key="2">
    <source>
        <dbReference type="ARBA" id="ARBA00023125"/>
    </source>
</evidence>
<dbReference type="PANTHER" id="PTHR46796:SF13">
    <property type="entry name" value="HTH-TYPE TRANSCRIPTIONAL ACTIVATOR RHAS"/>
    <property type="match status" value="1"/>
</dbReference>
<accession>A0ABQ3MCY9</accession>
<comment type="caution">
    <text evidence="5">The sequence shown here is derived from an EMBL/GenBank/DDBJ whole genome shotgun (WGS) entry which is preliminary data.</text>
</comment>
<keyword evidence="2" id="KW-0238">DNA-binding</keyword>
<dbReference type="Gene3D" id="1.10.10.60">
    <property type="entry name" value="Homeodomain-like"/>
    <property type="match status" value="2"/>
</dbReference>
<keyword evidence="3" id="KW-0804">Transcription</keyword>
<dbReference type="PRINTS" id="PR00032">
    <property type="entry name" value="HTHARAC"/>
</dbReference>
<name>A0ABQ3MCY9_9PSEU</name>
<dbReference type="PROSITE" id="PS01124">
    <property type="entry name" value="HTH_ARAC_FAMILY_2"/>
    <property type="match status" value="1"/>
</dbReference>
<feature type="domain" description="HTH araC/xylS-type" evidence="4">
    <location>
        <begin position="217"/>
        <end position="315"/>
    </location>
</feature>
<dbReference type="InterPro" id="IPR018062">
    <property type="entry name" value="HTH_AraC-typ_CS"/>
</dbReference>
<evidence type="ECO:0000313" key="5">
    <source>
        <dbReference type="EMBL" id="GHH40187.1"/>
    </source>
</evidence>
<keyword evidence="6" id="KW-1185">Reference proteome</keyword>
<sequence>MLDAPGYDRLVDPLSDILSMVAVEAAVTSRLDASGRWGLRFSGTSHAKFGVVHRGGCWIATETSAPVRLGAGDCYLLVAGGPYTMAGAPDLAAHEFDSASARFTADAVDGHLRLGGGEAEAVITGGRFVLDPDHAALLLDLVPPVLPIPSSEVPAPALQAAMDLLIAETAAGTPLPGADLVRNHLAHIVLVQAFRSYVEVAERPGGWLSALKDPQLAPALRAVHAEPGHPWTVPELAQRVHLARSTFATRFRDAVGVPPLEYLLRLRMRHAVRLLRGHDVSVTEVGRRLGYASHSSFSHAFTRVMGVPPGQFRHTAGDA</sequence>
<evidence type="ECO:0000259" key="4">
    <source>
        <dbReference type="PROSITE" id="PS01124"/>
    </source>
</evidence>
<organism evidence="5 6">
    <name type="scientific">Lentzea cavernae</name>
    <dbReference type="NCBI Taxonomy" id="2020703"/>
    <lineage>
        <taxon>Bacteria</taxon>
        <taxon>Bacillati</taxon>
        <taxon>Actinomycetota</taxon>
        <taxon>Actinomycetes</taxon>
        <taxon>Pseudonocardiales</taxon>
        <taxon>Pseudonocardiaceae</taxon>
        <taxon>Lentzea</taxon>
    </lineage>
</organism>
<dbReference type="InterPro" id="IPR018060">
    <property type="entry name" value="HTH_AraC"/>
</dbReference>
<dbReference type="EMBL" id="BNAR01000004">
    <property type="protein sequence ID" value="GHH40187.1"/>
    <property type="molecule type" value="Genomic_DNA"/>
</dbReference>
<dbReference type="InterPro" id="IPR050204">
    <property type="entry name" value="AraC_XylS_family_regulators"/>
</dbReference>
<dbReference type="Proteomes" id="UP000605568">
    <property type="component" value="Unassembled WGS sequence"/>
</dbReference>
<protein>
    <submittedName>
        <fullName evidence="5">AraC family transcriptional regulator</fullName>
    </submittedName>
</protein>
<dbReference type="InterPro" id="IPR020449">
    <property type="entry name" value="Tscrpt_reg_AraC-type_HTH"/>
</dbReference>
<dbReference type="SUPFAM" id="SSF46689">
    <property type="entry name" value="Homeodomain-like"/>
    <property type="match status" value="2"/>
</dbReference>
<dbReference type="Pfam" id="PF12852">
    <property type="entry name" value="Cupin_6"/>
    <property type="match status" value="1"/>
</dbReference>
<dbReference type="Pfam" id="PF12833">
    <property type="entry name" value="HTH_18"/>
    <property type="match status" value="1"/>
</dbReference>
<dbReference type="PANTHER" id="PTHR46796">
    <property type="entry name" value="HTH-TYPE TRANSCRIPTIONAL ACTIVATOR RHAS-RELATED"/>
    <property type="match status" value="1"/>
</dbReference>
<reference evidence="6" key="1">
    <citation type="journal article" date="2019" name="Int. J. Syst. Evol. Microbiol.">
        <title>The Global Catalogue of Microorganisms (GCM) 10K type strain sequencing project: providing services to taxonomists for standard genome sequencing and annotation.</title>
        <authorList>
            <consortium name="The Broad Institute Genomics Platform"/>
            <consortium name="The Broad Institute Genome Sequencing Center for Infectious Disease"/>
            <person name="Wu L."/>
            <person name="Ma J."/>
        </authorList>
    </citation>
    <scope>NUCLEOTIDE SEQUENCE [LARGE SCALE GENOMIC DNA]</scope>
    <source>
        <strain evidence="6">CGMCC 4.7367</strain>
    </source>
</reference>
<dbReference type="InterPro" id="IPR032783">
    <property type="entry name" value="AraC_lig"/>
</dbReference>
<proteinExistence type="predicted"/>
<dbReference type="PROSITE" id="PS00041">
    <property type="entry name" value="HTH_ARAC_FAMILY_1"/>
    <property type="match status" value="1"/>
</dbReference>
<evidence type="ECO:0000256" key="1">
    <source>
        <dbReference type="ARBA" id="ARBA00023015"/>
    </source>
</evidence>